<dbReference type="GO" id="GO:0043015">
    <property type="term" value="F:gamma-tubulin binding"/>
    <property type="evidence" value="ECO:0007669"/>
    <property type="project" value="InterPro"/>
</dbReference>
<evidence type="ECO:0000259" key="10">
    <source>
        <dbReference type="Pfam" id="PF14073"/>
    </source>
</evidence>
<keyword evidence="12" id="KW-1185">Reference proteome</keyword>
<evidence type="ECO:0000256" key="8">
    <source>
        <dbReference type="SAM" id="MobiDB-lite"/>
    </source>
</evidence>
<evidence type="ECO:0000256" key="3">
    <source>
        <dbReference type="ARBA" id="ARBA00022490"/>
    </source>
</evidence>
<evidence type="ECO:0000256" key="5">
    <source>
        <dbReference type="ARBA" id="ARBA00023054"/>
    </source>
</evidence>
<keyword evidence="4" id="KW-0493">Microtubule</keyword>
<keyword evidence="5 7" id="KW-0175">Coiled coil</keyword>
<dbReference type="GO" id="GO:0005874">
    <property type="term" value="C:microtubule"/>
    <property type="evidence" value="ECO:0007669"/>
    <property type="project" value="UniProtKB-KW"/>
</dbReference>
<dbReference type="Pfam" id="PF14073">
    <property type="entry name" value="Cep57_CLD"/>
    <property type="match status" value="1"/>
</dbReference>
<evidence type="ECO:0008006" key="13">
    <source>
        <dbReference type="Google" id="ProtNLM"/>
    </source>
</evidence>
<reference evidence="11" key="1">
    <citation type="submission" date="2021-04" db="EMBL/GenBank/DDBJ databases">
        <authorList>
            <consortium name="Molecular Ecology Group"/>
        </authorList>
    </citation>
    <scope>NUCLEOTIDE SEQUENCE</scope>
</reference>
<feature type="domain" description="Cep57 centrosome localisation" evidence="10">
    <location>
        <begin position="59"/>
        <end position="237"/>
    </location>
</feature>
<comment type="subcellular location">
    <subcellularLocation>
        <location evidence="1">Cytoplasm</location>
        <location evidence="1">Cytoskeleton</location>
        <location evidence="1">Microtubule organizing center</location>
        <location evidence="1">Centrosome</location>
    </subcellularLocation>
</comment>
<dbReference type="OrthoDB" id="76453at2759"/>
<gene>
    <name evidence="11" type="ORF">CUNI_LOCUS19912</name>
</gene>
<feature type="compositionally biased region" description="Basic residues" evidence="8">
    <location>
        <begin position="264"/>
        <end position="277"/>
    </location>
</feature>
<comment type="caution">
    <text evidence="11">The sequence shown here is derived from an EMBL/GenBank/DDBJ whole genome shotgun (WGS) entry which is preliminary data.</text>
</comment>
<comment type="similarity">
    <text evidence="2">Belongs to the translokin family.</text>
</comment>
<keyword evidence="3" id="KW-0963">Cytoplasm</keyword>
<dbReference type="GO" id="GO:0042802">
    <property type="term" value="F:identical protein binding"/>
    <property type="evidence" value="ECO:0007669"/>
    <property type="project" value="InterPro"/>
</dbReference>
<dbReference type="InterPro" id="IPR024957">
    <property type="entry name" value="Cep57_MT-bd_dom"/>
</dbReference>
<accession>A0A8S3ZZJ4</accession>
<organism evidence="11 12">
    <name type="scientific">Candidula unifasciata</name>
    <dbReference type="NCBI Taxonomy" id="100452"/>
    <lineage>
        <taxon>Eukaryota</taxon>
        <taxon>Metazoa</taxon>
        <taxon>Spiralia</taxon>
        <taxon>Lophotrochozoa</taxon>
        <taxon>Mollusca</taxon>
        <taxon>Gastropoda</taxon>
        <taxon>Heterobranchia</taxon>
        <taxon>Euthyneura</taxon>
        <taxon>Panpulmonata</taxon>
        <taxon>Eupulmonata</taxon>
        <taxon>Stylommatophora</taxon>
        <taxon>Helicina</taxon>
        <taxon>Helicoidea</taxon>
        <taxon>Geomitridae</taxon>
        <taxon>Candidula</taxon>
    </lineage>
</organism>
<feature type="coiled-coil region" evidence="7">
    <location>
        <begin position="57"/>
        <end position="91"/>
    </location>
</feature>
<evidence type="ECO:0000256" key="4">
    <source>
        <dbReference type="ARBA" id="ARBA00022701"/>
    </source>
</evidence>
<evidence type="ECO:0000256" key="6">
    <source>
        <dbReference type="ARBA" id="ARBA00023212"/>
    </source>
</evidence>
<protein>
    <recommendedName>
        <fullName evidence="13">Centrosomal protein of 57 kDa-like</fullName>
    </recommendedName>
</protein>
<proteinExistence type="inferred from homology"/>
<name>A0A8S3ZZJ4_9EUPU</name>
<dbReference type="InterPro" id="IPR025913">
    <property type="entry name" value="Cep57_CLD"/>
</dbReference>
<feature type="compositionally biased region" description="Polar residues" evidence="8">
    <location>
        <begin position="456"/>
        <end position="481"/>
    </location>
</feature>
<evidence type="ECO:0000256" key="1">
    <source>
        <dbReference type="ARBA" id="ARBA00004300"/>
    </source>
</evidence>
<dbReference type="Pfam" id="PF06657">
    <property type="entry name" value="Cep57_MT_bd"/>
    <property type="match status" value="1"/>
</dbReference>
<feature type="region of interest" description="Disordered" evidence="8">
    <location>
        <begin position="226"/>
        <end position="290"/>
    </location>
</feature>
<dbReference type="EMBL" id="CAJHNH020007079">
    <property type="protein sequence ID" value="CAG5134354.1"/>
    <property type="molecule type" value="Genomic_DNA"/>
</dbReference>
<evidence type="ECO:0000256" key="7">
    <source>
        <dbReference type="SAM" id="Coils"/>
    </source>
</evidence>
<evidence type="ECO:0000313" key="11">
    <source>
        <dbReference type="EMBL" id="CAG5134354.1"/>
    </source>
</evidence>
<dbReference type="AlphaFoldDB" id="A0A8S3ZZJ4"/>
<evidence type="ECO:0000313" key="12">
    <source>
        <dbReference type="Proteomes" id="UP000678393"/>
    </source>
</evidence>
<dbReference type="PANTHER" id="PTHR19336">
    <property type="entry name" value="UNCHARACTERIZED DUF1167"/>
    <property type="match status" value="1"/>
</dbReference>
<evidence type="ECO:0000259" key="9">
    <source>
        <dbReference type="Pfam" id="PF06657"/>
    </source>
</evidence>
<dbReference type="InterPro" id="IPR051756">
    <property type="entry name" value="Centrosomal_MT-associated"/>
</dbReference>
<dbReference type="PANTHER" id="PTHR19336:SF9">
    <property type="entry name" value="SPINDLE POLE BODY PROTEIN PPC89"/>
    <property type="match status" value="1"/>
</dbReference>
<evidence type="ECO:0000256" key="2">
    <source>
        <dbReference type="ARBA" id="ARBA00008179"/>
    </source>
</evidence>
<dbReference type="GO" id="GO:0008017">
    <property type="term" value="F:microtubule binding"/>
    <property type="evidence" value="ECO:0007669"/>
    <property type="project" value="InterPro"/>
</dbReference>
<feature type="region of interest" description="Disordered" evidence="8">
    <location>
        <begin position="430"/>
        <end position="484"/>
    </location>
</feature>
<dbReference type="Proteomes" id="UP000678393">
    <property type="component" value="Unassembled WGS sequence"/>
</dbReference>
<dbReference type="GO" id="GO:0005813">
    <property type="term" value="C:centrosome"/>
    <property type="evidence" value="ECO:0007669"/>
    <property type="project" value="UniProtKB-SubCell"/>
</dbReference>
<dbReference type="Gene3D" id="1.20.58.90">
    <property type="match status" value="1"/>
</dbReference>
<feature type="domain" description="Cep57 centrosome microtubule-binding" evidence="9">
    <location>
        <begin position="356"/>
        <end position="420"/>
    </location>
</feature>
<keyword evidence="6" id="KW-0206">Cytoskeleton</keyword>
<sequence>MEENPGGSAEINSPLVFARPDSGISSYLDYPASTPFINTDYTRAADEPVDAFPTSNRDAVISALKNLHEKVKKLELERNVAEQNLHSLASETEQYKVLLNVGKYTERSCNNEQEQASDGEHVFTKQTKELEGQISSAERRCQRLEKQLEQMRKMVNNSEQNQRNLLEQMRKLQKKDLTDTDIRFHKERLNELERDQQRLVLTQTLAESKIKVLEQMLQEERLHRETLQQRTDQLESAAHDKHTLSPPSSPQTTDPEPPVTQVWKMRKSAKKKKKSSKHLPGTSRSDPMRHYRLNLAEIPFVAGQSTGPSHSLGANVQNVLAMLKLHNPVLCSQVGADGHFQRSDRTYPGGSYDGEIKHVLHDLLNQLQDEFGRLSSQHQAVLSQMHAARDVRVRQTLEQELDMLSSNMEMKIQQITRIRQYQSKMRATSQAQQTTVRGPRSRPLHTAADIPRQHDTGFSNKNSNSKSHICSSKTKDSNTPANPALSVLKDVKKIQRTLRKEDLYWE</sequence>